<gene>
    <name evidence="2" type="ORF">GCM10022406_02180</name>
</gene>
<dbReference type="Proteomes" id="UP001499909">
    <property type="component" value="Unassembled WGS sequence"/>
</dbReference>
<accession>A0ABP7MBS2</accession>
<reference evidence="3" key="1">
    <citation type="journal article" date="2019" name="Int. J. Syst. Evol. Microbiol.">
        <title>The Global Catalogue of Microorganisms (GCM) 10K type strain sequencing project: providing services to taxonomists for standard genome sequencing and annotation.</title>
        <authorList>
            <consortium name="The Broad Institute Genomics Platform"/>
            <consortium name="The Broad Institute Genome Sequencing Center for Infectious Disease"/>
            <person name="Wu L."/>
            <person name="Ma J."/>
        </authorList>
    </citation>
    <scope>NUCLEOTIDE SEQUENCE [LARGE SCALE GENOMIC DNA]</scope>
    <source>
        <strain evidence="3">JCM 17214</strain>
    </source>
</reference>
<evidence type="ECO:0008006" key="4">
    <source>
        <dbReference type="Google" id="ProtNLM"/>
    </source>
</evidence>
<dbReference type="RefSeq" id="WP_345108818.1">
    <property type="nucleotide sequence ID" value="NZ_BAABDH010000003.1"/>
</dbReference>
<evidence type="ECO:0000313" key="3">
    <source>
        <dbReference type="Proteomes" id="UP001499909"/>
    </source>
</evidence>
<name>A0ABP7MBS2_9BACT</name>
<organism evidence="2 3">
    <name type="scientific">Hymenobacter algoricola</name>
    <dbReference type="NCBI Taxonomy" id="486267"/>
    <lineage>
        <taxon>Bacteria</taxon>
        <taxon>Pseudomonadati</taxon>
        <taxon>Bacteroidota</taxon>
        <taxon>Cytophagia</taxon>
        <taxon>Cytophagales</taxon>
        <taxon>Hymenobacteraceae</taxon>
        <taxon>Hymenobacter</taxon>
    </lineage>
</organism>
<dbReference type="EMBL" id="BAABDH010000003">
    <property type="protein sequence ID" value="GAA3919231.1"/>
    <property type="molecule type" value="Genomic_DNA"/>
</dbReference>
<evidence type="ECO:0000256" key="1">
    <source>
        <dbReference type="SAM" id="SignalP"/>
    </source>
</evidence>
<proteinExistence type="predicted"/>
<comment type="caution">
    <text evidence="2">The sequence shown here is derived from an EMBL/GenBank/DDBJ whole genome shotgun (WGS) entry which is preliminary data.</text>
</comment>
<protein>
    <recommendedName>
        <fullName evidence="4">DUF4468 domain-containing protein</fullName>
    </recommendedName>
</protein>
<keyword evidence="3" id="KW-1185">Reference proteome</keyword>
<sequence length="167" mass="18491">MKTTLFVLTLLAGFCFGPAASAQVSAAETQALAKQLAQLMHNPHKPRQDVYLKLSGCHAEQVIRDRDADVQTSKPLAVSYNSGSSGWAVKMDDGVFEMKLAFEWADVTSLTYAPDTDDDGQKHYQIKIKKSRKGSSMSFDLALYTTNEATVKDVVRRLEKLRQSCGR</sequence>
<keyword evidence="1" id="KW-0732">Signal</keyword>
<feature type="chain" id="PRO_5047476686" description="DUF4468 domain-containing protein" evidence="1">
    <location>
        <begin position="23"/>
        <end position="167"/>
    </location>
</feature>
<evidence type="ECO:0000313" key="2">
    <source>
        <dbReference type="EMBL" id="GAA3919231.1"/>
    </source>
</evidence>
<feature type="signal peptide" evidence="1">
    <location>
        <begin position="1"/>
        <end position="22"/>
    </location>
</feature>